<name>A0A0D2ILW3_CLAB1</name>
<dbReference type="OrthoDB" id="445007at2759"/>
<dbReference type="AlphaFoldDB" id="A0A0D2ILW3"/>
<dbReference type="Gene3D" id="1.10.3210.10">
    <property type="entry name" value="Hypothetical protein af1432"/>
    <property type="match status" value="1"/>
</dbReference>
<dbReference type="Gene3D" id="3.40.720.10">
    <property type="entry name" value="Alkaline Phosphatase, subunit A"/>
    <property type="match status" value="1"/>
</dbReference>
<dbReference type="Pfam" id="PF01966">
    <property type="entry name" value="HD"/>
    <property type="match status" value="1"/>
</dbReference>
<dbReference type="SUPFAM" id="SSF53649">
    <property type="entry name" value="Alkaline phosphatase-like"/>
    <property type="match status" value="1"/>
</dbReference>
<dbReference type="VEuPathDB" id="FungiDB:Z519_01368"/>
<dbReference type="InterPro" id="IPR052567">
    <property type="entry name" value="OP_Dioxygenase"/>
</dbReference>
<gene>
    <name evidence="2" type="ORF">Z519_01368</name>
</gene>
<protein>
    <submittedName>
        <fullName evidence="2">Phosphonoacetate hydrolase</fullName>
    </submittedName>
</protein>
<keyword evidence="2" id="KW-0378">Hydrolase</keyword>
<organism evidence="2 3">
    <name type="scientific">Cladophialophora bantiana (strain ATCC 10958 / CBS 173.52 / CDC B-1940 / NIH 8579)</name>
    <name type="common">Xylohypha bantiana</name>
    <dbReference type="NCBI Taxonomy" id="1442370"/>
    <lineage>
        <taxon>Eukaryota</taxon>
        <taxon>Fungi</taxon>
        <taxon>Dikarya</taxon>
        <taxon>Ascomycota</taxon>
        <taxon>Pezizomycotina</taxon>
        <taxon>Eurotiomycetes</taxon>
        <taxon>Chaetothyriomycetidae</taxon>
        <taxon>Chaetothyriales</taxon>
        <taxon>Herpotrichiellaceae</taxon>
        <taxon>Cladophialophora</taxon>
    </lineage>
</organism>
<dbReference type="CDD" id="cd00077">
    <property type="entry name" value="HDc"/>
    <property type="match status" value="1"/>
</dbReference>
<dbReference type="Proteomes" id="UP000053789">
    <property type="component" value="Unassembled WGS sequence"/>
</dbReference>
<dbReference type="Pfam" id="PF01663">
    <property type="entry name" value="Phosphodiest"/>
    <property type="match status" value="1"/>
</dbReference>
<dbReference type="InterPro" id="IPR006674">
    <property type="entry name" value="HD_domain"/>
</dbReference>
<feature type="domain" description="HD" evidence="1">
    <location>
        <begin position="36"/>
        <end position="115"/>
    </location>
</feature>
<dbReference type="Gene3D" id="3.30.1360.110">
    <property type="entry name" value="Domain 2, Phosphonoacetate Hydrolase"/>
    <property type="match status" value="1"/>
</dbReference>
<dbReference type="EMBL" id="KN846981">
    <property type="protein sequence ID" value="KIW97784.1"/>
    <property type="molecule type" value="Genomic_DNA"/>
</dbReference>
<dbReference type="NCBIfam" id="TIGR02335">
    <property type="entry name" value="hydr_PhnA"/>
    <property type="match status" value="1"/>
</dbReference>
<accession>A0A0D2ILW3</accession>
<dbReference type="PANTHER" id="PTHR40202">
    <property type="match status" value="1"/>
</dbReference>
<proteinExistence type="predicted"/>
<dbReference type="GO" id="GO:0047400">
    <property type="term" value="F:phosphonoacetate hydrolase activity"/>
    <property type="evidence" value="ECO:0007669"/>
    <property type="project" value="InterPro"/>
</dbReference>
<evidence type="ECO:0000313" key="2">
    <source>
        <dbReference type="EMBL" id="KIW97784.1"/>
    </source>
</evidence>
<dbReference type="PANTHER" id="PTHR40202:SF1">
    <property type="entry name" value="HD DOMAIN-CONTAINING PROTEIN"/>
    <property type="match status" value="1"/>
</dbReference>
<dbReference type="RefSeq" id="XP_016624453.1">
    <property type="nucleotide sequence ID" value="XM_016759125.1"/>
</dbReference>
<dbReference type="InterPro" id="IPR002591">
    <property type="entry name" value="Phosphodiest/P_Trfase"/>
</dbReference>
<reference evidence="2" key="1">
    <citation type="submission" date="2015-01" db="EMBL/GenBank/DDBJ databases">
        <title>The Genome Sequence of Cladophialophora bantiana CBS 173.52.</title>
        <authorList>
            <consortium name="The Broad Institute Genomics Platform"/>
            <person name="Cuomo C."/>
            <person name="de Hoog S."/>
            <person name="Gorbushina A."/>
            <person name="Stielow B."/>
            <person name="Teixiera M."/>
            <person name="Abouelleil A."/>
            <person name="Chapman S.B."/>
            <person name="Priest M."/>
            <person name="Young S.K."/>
            <person name="Wortman J."/>
            <person name="Nusbaum C."/>
            <person name="Birren B."/>
        </authorList>
    </citation>
    <scope>NUCLEOTIDE SEQUENCE [LARGE SCALE GENOMIC DNA]</scope>
    <source>
        <strain evidence="2">CBS 173.52</strain>
    </source>
</reference>
<dbReference type="HOGENOM" id="CLU_031297_2_0_1"/>
<dbReference type="InterPro" id="IPR012710">
    <property type="entry name" value="Phosphonoacetate_hydro"/>
</dbReference>
<evidence type="ECO:0000313" key="3">
    <source>
        <dbReference type="Proteomes" id="UP000053789"/>
    </source>
</evidence>
<dbReference type="GeneID" id="27694296"/>
<dbReference type="InterPro" id="IPR017850">
    <property type="entry name" value="Alkaline_phosphatase_core_sf"/>
</dbReference>
<evidence type="ECO:0000259" key="1">
    <source>
        <dbReference type="Pfam" id="PF01966"/>
    </source>
</evidence>
<sequence length="609" mass="67301">MLPSVERHARDCVKELFQFIAAQGKGDYLGEHVSQLEHTLQAGQLAVQAGADDDTVLGALLHDVGRFIPAAEKMPAMIAADGVFVGRESHEILGEKYLRSLGFSEPICQMVGAHVMAKRYLTAVDKDYYNGLSQSSKTTLKFQQGGTFTQEQVIEAQKDPLLEAKLTVRRWDDMAKVPNMVTLPLEYYERMATKSLLESRSAFELHGRKYKLPERPTVVICVDGFDPEYLEQGISDGRIPNMAKFVQSGFAATAKCAMPAFTNPNNVSIITGAPTSLHGISGNFFLDRTTRKEEMIVDDTLLRGSTILEQISKRGVRVAAITAKDKLRAIINHGLNCSRGDICFSAQYASNCSLAENGISDVERWLGIPAPDQYSGDLSFFVLKAGIKLLEENRADLFYLTLSDYVQHKYAPGSKEANAFMSTVDECIGRLVQLGASVVVTGDHGMSDKCKDDGTPNVLFVEEELDRKFGGGSSRVICPITDPFVRHHGALGSFVRVYLNRPDINIEDALTYCRTFPQIELALDGATAAQMFEMPLDREGDIVLVSKENAVLGSRKEEHALDDLRDHRLRSHGGLSEQPIPLLRSLAVTGRAKDREWRNFDAFDLALNL</sequence>
<keyword evidence="3" id="KW-1185">Reference proteome</keyword>
<dbReference type="InterPro" id="IPR003607">
    <property type="entry name" value="HD/PDEase_dom"/>
</dbReference>
<dbReference type="CDD" id="cd16018">
    <property type="entry name" value="Enpp"/>
    <property type="match status" value="1"/>
</dbReference>
<dbReference type="InterPro" id="IPR023116">
    <property type="entry name" value="Phosphonoacetate_hydro_insert"/>
</dbReference>
<dbReference type="SUPFAM" id="SSF109604">
    <property type="entry name" value="HD-domain/PDEase-like"/>
    <property type="match status" value="1"/>
</dbReference>